<dbReference type="AlphaFoldDB" id="A0A1X0XZQ9"/>
<dbReference type="EMBL" id="MZZM01000024">
    <property type="protein sequence ID" value="ORJ58373.1"/>
    <property type="molecule type" value="Genomic_DNA"/>
</dbReference>
<feature type="domain" description="CN hydrolase" evidence="2">
    <location>
        <begin position="12"/>
        <end position="244"/>
    </location>
</feature>
<gene>
    <name evidence="3" type="ORF">B5M45_18230</name>
</gene>
<dbReference type="Proteomes" id="UP000193040">
    <property type="component" value="Unassembled WGS sequence"/>
</dbReference>
<dbReference type="STRING" id="1784.VC42_01280"/>
<dbReference type="PANTHER" id="PTHR43674:SF2">
    <property type="entry name" value="BETA-UREIDOPROPIONASE"/>
    <property type="match status" value="1"/>
</dbReference>
<evidence type="ECO:0000313" key="4">
    <source>
        <dbReference type="Proteomes" id="UP000193040"/>
    </source>
</evidence>
<reference evidence="3 4" key="1">
    <citation type="submission" date="2017-03" db="EMBL/GenBank/DDBJ databases">
        <title>Genomic insights into Mycobacterium simiae human colonization.</title>
        <authorList>
            <person name="Steffani J.L."/>
            <person name="Brunck M.E."/>
            <person name="Cruz E."/>
            <person name="Montiel R."/>
            <person name="Barona F."/>
        </authorList>
    </citation>
    <scope>NUCLEOTIDE SEQUENCE [LARGE SCALE GENOMIC DNA]</scope>
    <source>
        <strain evidence="3 4">MsiGto</strain>
    </source>
</reference>
<proteinExistence type="predicted"/>
<evidence type="ECO:0000256" key="1">
    <source>
        <dbReference type="ARBA" id="ARBA00022801"/>
    </source>
</evidence>
<dbReference type="InterPro" id="IPR050345">
    <property type="entry name" value="Aliph_Amidase/BUP"/>
</dbReference>
<dbReference type="Gene3D" id="3.60.110.10">
    <property type="entry name" value="Carbon-nitrogen hydrolase"/>
    <property type="match status" value="1"/>
</dbReference>
<dbReference type="RefSeq" id="WP_061555661.1">
    <property type="nucleotide sequence ID" value="NZ_MZZM01000024.1"/>
</dbReference>
<keyword evidence="4" id="KW-1185">Reference proteome</keyword>
<accession>A0A1X0XZQ9</accession>
<keyword evidence="1" id="KW-0378">Hydrolase</keyword>
<dbReference type="Pfam" id="PF00795">
    <property type="entry name" value="CN_hydrolase"/>
    <property type="match status" value="1"/>
</dbReference>
<comment type="caution">
    <text evidence="3">The sequence shown here is derived from an EMBL/GenBank/DDBJ whole genome shotgun (WGS) entry which is preliminary data.</text>
</comment>
<dbReference type="SUPFAM" id="SSF56317">
    <property type="entry name" value="Carbon-nitrogen hydrolase"/>
    <property type="match status" value="1"/>
</dbReference>
<evidence type="ECO:0000313" key="3">
    <source>
        <dbReference type="EMBL" id="ORJ58373.1"/>
    </source>
</evidence>
<name>A0A1X0XZQ9_MYCSI</name>
<evidence type="ECO:0000259" key="2">
    <source>
        <dbReference type="PROSITE" id="PS50263"/>
    </source>
</evidence>
<dbReference type="InterPro" id="IPR003010">
    <property type="entry name" value="C-N_Hydrolase"/>
</dbReference>
<organism evidence="3 4">
    <name type="scientific">Mycobacterium simiae</name>
    <name type="common">Mycobacterium habana</name>
    <dbReference type="NCBI Taxonomy" id="1784"/>
    <lineage>
        <taxon>Bacteria</taxon>
        <taxon>Bacillati</taxon>
        <taxon>Actinomycetota</taxon>
        <taxon>Actinomycetes</taxon>
        <taxon>Mycobacteriales</taxon>
        <taxon>Mycobacteriaceae</taxon>
        <taxon>Mycobacterium</taxon>
        <taxon>Mycobacterium simiae complex</taxon>
    </lineage>
</organism>
<dbReference type="PROSITE" id="PS50263">
    <property type="entry name" value="CN_HYDROLASE"/>
    <property type="match status" value="1"/>
</dbReference>
<sequence>MTQAGNDGSGRLRVLLVQECPAARDVDANVERISTLLGRHPDCEIAVFPELFVTGYQTDRPAELALGAEAAAVSAIRRACAECETAFVGGYLERGADERIYNSMLVVDAGGEIAGNYRKTHLFDVESAAFDAGEKLACIDVASRRLGPLICFDMEIAEVARTLAFQRPDVFVVIAANMAPFHDDHLVASRARALDNRTPLIYVNRVGSESGFDFTGGSRVVDPNGRVVAELGHGQRVATVDVVLRRDPPAEVDYLRHLRPELYWGHNGPS</sequence>
<dbReference type="InterPro" id="IPR036526">
    <property type="entry name" value="C-N_Hydrolase_sf"/>
</dbReference>
<dbReference type="PANTHER" id="PTHR43674">
    <property type="entry name" value="NITRILASE C965.09-RELATED"/>
    <property type="match status" value="1"/>
</dbReference>
<protein>
    <recommendedName>
        <fullName evidence="2">CN hydrolase domain-containing protein</fullName>
    </recommendedName>
</protein>
<dbReference type="GO" id="GO:0016811">
    <property type="term" value="F:hydrolase activity, acting on carbon-nitrogen (but not peptide) bonds, in linear amides"/>
    <property type="evidence" value="ECO:0007669"/>
    <property type="project" value="TreeGrafter"/>
</dbReference>